<evidence type="ECO:0000313" key="2">
    <source>
        <dbReference type="EMBL" id="MDT8901176.1"/>
    </source>
</evidence>
<keyword evidence="1" id="KW-0812">Transmembrane</keyword>
<reference evidence="2 3" key="1">
    <citation type="submission" date="2023-07" db="EMBL/GenBank/DDBJ databases">
        <title>The novel representative of Negativicutes class, Anaeroselena agilis gen. nov. sp. nov.</title>
        <authorList>
            <person name="Prokofeva M.I."/>
            <person name="Elcheninov A.G."/>
            <person name="Klyukina A."/>
            <person name="Kublanov I.V."/>
            <person name="Frolov E.N."/>
            <person name="Podosokorskaya O.A."/>
        </authorList>
    </citation>
    <scope>NUCLEOTIDE SEQUENCE [LARGE SCALE GENOMIC DNA]</scope>
    <source>
        <strain evidence="2 3">4137-cl</strain>
    </source>
</reference>
<organism evidence="2 3">
    <name type="scientific">Anaeroselena agilis</name>
    <dbReference type="NCBI Taxonomy" id="3063788"/>
    <lineage>
        <taxon>Bacteria</taxon>
        <taxon>Bacillati</taxon>
        <taxon>Bacillota</taxon>
        <taxon>Negativicutes</taxon>
        <taxon>Acetonemataceae</taxon>
        <taxon>Anaeroselena</taxon>
    </lineage>
</organism>
<name>A0ABU3NZ89_9FIRM</name>
<dbReference type="RefSeq" id="WP_413779700.1">
    <property type="nucleotide sequence ID" value="NZ_JAUOZS010000001.1"/>
</dbReference>
<dbReference type="EMBL" id="JAUOZS010000001">
    <property type="protein sequence ID" value="MDT8901176.1"/>
    <property type="molecule type" value="Genomic_DNA"/>
</dbReference>
<gene>
    <name evidence="2" type="ORF">Q4T40_07995</name>
</gene>
<proteinExistence type="predicted"/>
<keyword evidence="1" id="KW-1133">Transmembrane helix</keyword>
<protein>
    <submittedName>
        <fullName evidence="2">Uncharacterized protein</fullName>
    </submittedName>
</protein>
<accession>A0ABU3NZ89</accession>
<dbReference type="Proteomes" id="UP001254848">
    <property type="component" value="Unassembled WGS sequence"/>
</dbReference>
<feature type="transmembrane region" description="Helical" evidence="1">
    <location>
        <begin position="55"/>
        <end position="77"/>
    </location>
</feature>
<keyword evidence="3" id="KW-1185">Reference proteome</keyword>
<keyword evidence="1" id="KW-0472">Membrane</keyword>
<sequence length="83" mass="8874">MGQDEFQHQVLQRLTAIETNGRYFKEGLEAIAQHSERITAVEASAKSAHRRIDGICAAAGLVGAAAGWVANFITSLWPKGGGH</sequence>
<evidence type="ECO:0000256" key="1">
    <source>
        <dbReference type="SAM" id="Phobius"/>
    </source>
</evidence>
<comment type="caution">
    <text evidence="2">The sequence shown here is derived from an EMBL/GenBank/DDBJ whole genome shotgun (WGS) entry which is preliminary data.</text>
</comment>
<evidence type="ECO:0000313" key="3">
    <source>
        <dbReference type="Proteomes" id="UP001254848"/>
    </source>
</evidence>